<dbReference type="InterPro" id="IPR050490">
    <property type="entry name" value="Bact_solute-bd_prot1"/>
</dbReference>
<dbReference type="AlphaFoldDB" id="A0A1G9SKY3"/>
<evidence type="ECO:0000313" key="9">
    <source>
        <dbReference type="EMBL" id="SDM36081.1"/>
    </source>
</evidence>
<dbReference type="Pfam" id="PF01547">
    <property type="entry name" value="SBP_bac_1"/>
    <property type="match status" value="1"/>
</dbReference>
<keyword evidence="4 8" id="KW-0732">Signal</keyword>
<evidence type="ECO:0000256" key="2">
    <source>
        <dbReference type="ARBA" id="ARBA00008520"/>
    </source>
</evidence>
<evidence type="ECO:0000256" key="3">
    <source>
        <dbReference type="ARBA" id="ARBA00022448"/>
    </source>
</evidence>
<evidence type="ECO:0000256" key="8">
    <source>
        <dbReference type="SAM" id="SignalP"/>
    </source>
</evidence>
<dbReference type="RefSeq" id="WP_093654025.1">
    <property type="nucleotide sequence ID" value="NZ_FNHI01000007.1"/>
</dbReference>
<comment type="function">
    <text evidence="5">Part of a binding-protein-dependent transport system for a sugar.</text>
</comment>
<dbReference type="EMBL" id="FNHI01000007">
    <property type="protein sequence ID" value="SDM36081.1"/>
    <property type="molecule type" value="Genomic_DNA"/>
</dbReference>
<name>A0A1G9SKY3_9ACTN</name>
<evidence type="ECO:0000313" key="10">
    <source>
        <dbReference type="Proteomes" id="UP000199063"/>
    </source>
</evidence>
<gene>
    <name evidence="9" type="ORF">SAMN05444921_107101</name>
</gene>
<dbReference type="SUPFAM" id="SSF53850">
    <property type="entry name" value="Periplasmic binding protein-like II"/>
    <property type="match status" value="1"/>
</dbReference>
<feature type="region of interest" description="Disordered" evidence="7">
    <location>
        <begin position="425"/>
        <end position="445"/>
    </location>
</feature>
<feature type="chain" id="PRO_5038901232" description="Probable sugar-binding periplasmic protein" evidence="8">
    <location>
        <begin position="25"/>
        <end position="445"/>
    </location>
</feature>
<dbReference type="PANTHER" id="PTHR43649">
    <property type="entry name" value="ARABINOSE-BINDING PROTEIN-RELATED"/>
    <property type="match status" value="1"/>
</dbReference>
<organism evidence="9 10">
    <name type="scientific">Streptomyces wuyuanensis</name>
    <dbReference type="NCBI Taxonomy" id="1196353"/>
    <lineage>
        <taxon>Bacteria</taxon>
        <taxon>Bacillati</taxon>
        <taxon>Actinomycetota</taxon>
        <taxon>Actinomycetes</taxon>
        <taxon>Kitasatosporales</taxon>
        <taxon>Streptomycetaceae</taxon>
        <taxon>Streptomyces</taxon>
    </lineage>
</organism>
<evidence type="ECO:0000256" key="1">
    <source>
        <dbReference type="ARBA" id="ARBA00004196"/>
    </source>
</evidence>
<dbReference type="GeneID" id="40829839"/>
<evidence type="ECO:0000256" key="6">
    <source>
        <dbReference type="ARBA" id="ARBA00049753"/>
    </source>
</evidence>
<dbReference type="Proteomes" id="UP000199063">
    <property type="component" value="Unassembled WGS sequence"/>
</dbReference>
<dbReference type="PROSITE" id="PS51257">
    <property type="entry name" value="PROKAR_LIPOPROTEIN"/>
    <property type="match status" value="1"/>
</dbReference>
<keyword evidence="9" id="KW-0762">Sugar transport</keyword>
<evidence type="ECO:0000256" key="4">
    <source>
        <dbReference type="ARBA" id="ARBA00022729"/>
    </source>
</evidence>
<sequence length="445" mass="48011">MHGRRRSTAVALAATAAMALLATACTGSHDTGATDDPKARTTLTFWHGWSAPGEVAAIQDNIAAFEKKHPNITVKVVKGITDDKLNQALRAGGSNAPDVVSSFTTDNVGRFCSTSALADLRPFLDEAGIDPAKTFLPQMAKYTEHEGKRCTVPLLGDAYGLYYNKKAFAEAGITAPPKTLSEFDEAAAKLTKAKGDGYEQLGFMPNFQAYETTFEHYAAQFGVRYLDEGGKSALASDPRVKALLTWQKGLVDKLGGYRKLERFRSSLGDEWGPKHPFHTGQVAMQLDGEWRGKMAKDAQLPFEIGAAPFPVPDDQAADYGKGYLSGTILGIAGTSEKKNAAWELVRYLSTDTDAVVSFANAIHNVPSTLAALESPRLSDDPVYRTFVGIAQHPKSSHAPSSVNGGAFLLTAQDFGVRYEAGREKDLDAGLRRTDAQVDKDNEQAR</sequence>
<protein>
    <recommendedName>
        <fullName evidence="6">Probable sugar-binding periplasmic protein</fullName>
    </recommendedName>
</protein>
<proteinExistence type="inferred from homology"/>
<dbReference type="Gene3D" id="3.40.190.10">
    <property type="entry name" value="Periplasmic binding protein-like II"/>
    <property type="match status" value="2"/>
</dbReference>
<dbReference type="STRING" id="1196353.SAMN05444921_107101"/>
<comment type="similarity">
    <text evidence="2">Belongs to the bacterial solute-binding protein 1 family.</text>
</comment>
<keyword evidence="3" id="KW-0813">Transport</keyword>
<accession>A0A1G9SKY3</accession>
<dbReference type="GO" id="GO:0030313">
    <property type="term" value="C:cell envelope"/>
    <property type="evidence" value="ECO:0007669"/>
    <property type="project" value="UniProtKB-SubCell"/>
</dbReference>
<keyword evidence="10" id="KW-1185">Reference proteome</keyword>
<evidence type="ECO:0000256" key="5">
    <source>
        <dbReference type="ARBA" id="ARBA00049629"/>
    </source>
</evidence>
<feature type="signal peptide" evidence="8">
    <location>
        <begin position="1"/>
        <end position="24"/>
    </location>
</feature>
<dbReference type="InterPro" id="IPR006059">
    <property type="entry name" value="SBP"/>
</dbReference>
<comment type="subcellular location">
    <subcellularLocation>
        <location evidence="1">Cell envelope</location>
    </subcellularLocation>
</comment>
<dbReference type="CDD" id="cd14748">
    <property type="entry name" value="PBP2_UgpB"/>
    <property type="match status" value="1"/>
</dbReference>
<reference evidence="10" key="1">
    <citation type="submission" date="2016-10" db="EMBL/GenBank/DDBJ databases">
        <authorList>
            <person name="Varghese N."/>
            <person name="Submissions S."/>
        </authorList>
    </citation>
    <scope>NUCLEOTIDE SEQUENCE [LARGE SCALE GENOMIC DNA]</scope>
    <source>
        <strain evidence="10">CGMCC 4.7042</strain>
    </source>
</reference>
<evidence type="ECO:0000256" key="7">
    <source>
        <dbReference type="SAM" id="MobiDB-lite"/>
    </source>
</evidence>
<dbReference type="OrthoDB" id="9795467at2"/>
<dbReference type="PANTHER" id="PTHR43649:SF28">
    <property type="entry name" value="BINDING PROTEIN COMPONENT OF ABC SUGAR TRANSPORTER-RELATED"/>
    <property type="match status" value="1"/>
</dbReference>